<protein>
    <submittedName>
        <fullName evidence="2">Uncharacterized protein</fullName>
    </submittedName>
</protein>
<feature type="compositionally biased region" description="Polar residues" evidence="1">
    <location>
        <begin position="16"/>
        <end position="34"/>
    </location>
</feature>
<dbReference type="AlphaFoldDB" id="A0A222VT42"/>
<evidence type="ECO:0000313" key="2">
    <source>
        <dbReference type="EMBL" id="SDD86824.1"/>
    </source>
</evidence>
<dbReference type="RefSeq" id="WP_091810207.1">
    <property type="nucleotide sequence ID" value="NZ_CP016353.1"/>
</dbReference>
<dbReference type="OrthoDB" id="3825678at2"/>
<gene>
    <name evidence="2" type="ORF">SAMN05421630_113200</name>
</gene>
<accession>A0A222VT42</accession>
<dbReference type="STRING" id="530584.SAMN05421630_113200"/>
<proteinExistence type="predicted"/>
<feature type="compositionally biased region" description="Low complexity" evidence="1">
    <location>
        <begin position="73"/>
        <end position="94"/>
    </location>
</feature>
<feature type="compositionally biased region" description="Gly residues" evidence="1">
    <location>
        <begin position="38"/>
        <end position="61"/>
    </location>
</feature>
<keyword evidence="3" id="KW-1185">Reference proteome</keyword>
<dbReference type="KEGG" id="pmad:BAY61_21195"/>
<reference evidence="2 3" key="1">
    <citation type="submission" date="2016-10" db="EMBL/GenBank/DDBJ databases">
        <authorList>
            <person name="de Groot N.N."/>
        </authorList>
    </citation>
    <scope>NUCLEOTIDE SEQUENCE [LARGE SCALE GENOMIC DNA]</scope>
    <source>
        <strain evidence="2 3">CGMCC 4.5506</strain>
    </source>
</reference>
<name>A0A222VT42_9PSEU</name>
<feature type="region of interest" description="Disordered" evidence="1">
    <location>
        <begin position="1"/>
        <end position="103"/>
    </location>
</feature>
<evidence type="ECO:0000256" key="1">
    <source>
        <dbReference type="SAM" id="MobiDB-lite"/>
    </source>
</evidence>
<evidence type="ECO:0000313" key="3">
    <source>
        <dbReference type="Proteomes" id="UP000199494"/>
    </source>
</evidence>
<organism evidence="2 3">
    <name type="scientific">Prauserella marina</name>
    <dbReference type="NCBI Taxonomy" id="530584"/>
    <lineage>
        <taxon>Bacteria</taxon>
        <taxon>Bacillati</taxon>
        <taxon>Actinomycetota</taxon>
        <taxon>Actinomycetes</taxon>
        <taxon>Pseudonocardiales</taxon>
        <taxon>Pseudonocardiaceae</taxon>
        <taxon>Prauserella</taxon>
    </lineage>
</organism>
<dbReference type="Proteomes" id="UP000199494">
    <property type="component" value="Unassembled WGS sequence"/>
</dbReference>
<dbReference type="EMBL" id="FMZE01000013">
    <property type="protein sequence ID" value="SDD86824.1"/>
    <property type="molecule type" value="Genomic_DNA"/>
</dbReference>
<sequence length="177" mass="17916">MSRRASLPGASELFRRTSSPTFGDSLTVETSPRTGSGSDNGTGNGNGNGNGHGGNGYGGNGSHDDTGNGYGSGAAQSAAGRGPGSTGSSASPRRGSGRQKHDAKITVYVAGDELLAMEHARLTLRGEHGLIVDRGRIVREAVAVLLADFDQHGADSVLVRRLSGGVVDAVDAEEATN</sequence>